<comment type="caution">
    <text evidence="8">The sequence shown here is derived from an EMBL/GenBank/DDBJ whole genome shotgun (WGS) entry which is preliminary data.</text>
</comment>
<dbReference type="PROSITE" id="PS51755">
    <property type="entry name" value="OMPR_PHOB"/>
    <property type="match status" value="1"/>
</dbReference>
<evidence type="ECO:0000256" key="2">
    <source>
        <dbReference type="ARBA" id="ARBA00023125"/>
    </source>
</evidence>
<dbReference type="SMART" id="SM00448">
    <property type="entry name" value="REC"/>
    <property type="match status" value="1"/>
</dbReference>
<dbReference type="SMART" id="SM00862">
    <property type="entry name" value="Trans_reg_C"/>
    <property type="match status" value="1"/>
</dbReference>
<organism evidence="8 9">
    <name type="scientific">Butyricicoccus intestinisimiae</name>
    <dbReference type="NCBI Taxonomy" id="2841509"/>
    <lineage>
        <taxon>Bacteria</taxon>
        <taxon>Bacillati</taxon>
        <taxon>Bacillota</taxon>
        <taxon>Clostridia</taxon>
        <taxon>Eubacteriales</taxon>
        <taxon>Butyricicoccaceae</taxon>
        <taxon>Butyricicoccus</taxon>
    </lineage>
</organism>
<dbReference type="PANTHER" id="PTHR48111">
    <property type="entry name" value="REGULATOR OF RPOS"/>
    <property type="match status" value="1"/>
</dbReference>
<reference evidence="8 9" key="1">
    <citation type="submission" date="2021-06" db="EMBL/GenBank/DDBJ databases">
        <authorList>
            <person name="Sun Q."/>
            <person name="Li D."/>
        </authorList>
    </citation>
    <scope>NUCLEOTIDE SEQUENCE [LARGE SCALE GENOMIC DNA]</scope>
    <source>
        <strain evidence="8 9">MSJd-7</strain>
    </source>
</reference>
<dbReference type="InterPro" id="IPR039420">
    <property type="entry name" value="WalR-like"/>
</dbReference>
<dbReference type="InterPro" id="IPR001867">
    <property type="entry name" value="OmpR/PhoB-type_DNA-bd"/>
</dbReference>
<dbReference type="InterPro" id="IPR001789">
    <property type="entry name" value="Sig_transdc_resp-reg_receiver"/>
</dbReference>
<keyword evidence="2 5" id="KW-0238">DNA-binding</keyword>
<evidence type="ECO:0000313" key="8">
    <source>
        <dbReference type="EMBL" id="MBU5489056.1"/>
    </source>
</evidence>
<feature type="domain" description="Response regulatory" evidence="6">
    <location>
        <begin position="4"/>
        <end position="116"/>
    </location>
</feature>
<feature type="domain" description="OmpR/PhoB-type" evidence="7">
    <location>
        <begin position="135"/>
        <end position="234"/>
    </location>
</feature>
<dbReference type="PROSITE" id="PS50110">
    <property type="entry name" value="RESPONSE_REGULATORY"/>
    <property type="match status" value="1"/>
</dbReference>
<dbReference type="PANTHER" id="PTHR48111:SF2">
    <property type="entry name" value="RESPONSE REGULATOR SAER"/>
    <property type="match status" value="1"/>
</dbReference>
<name>A0ABS6EPK3_9FIRM</name>
<dbReference type="CDD" id="cd17574">
    <property type="entry name" value="REC_OmpR"/>
    <property type="match status" value="1"/>
</dbReference>
<keyword evidence="1" id="KW-0805">Transcription regulation</keyword>
<evidence type="ECO:0000256" key="1">
    <source>
        <dbReference type="ARBA" id="ARBA00023015"/>
    </source>
</evidence>
<accession>A0ABS6EPK3</accession>
<dbReference type="Pfam" id="PF00072">
    <property type="entry name" value="Response_reg"/>
    <property type="match status" value="1"/>
</dbReference>
<dbReference type="EMBL" id="JAHLQI010000001">
    <property type="protein sequence ID" value="MBU5489056.1"/>
    <property type="molecule type" value="Genomic_DNA"/>
</dbReference>
<proteinExistence type="predicted"/>
<evidence type="ECO:0000259" key="6">
    <source>
        <dbReference type="PROSITE" id="PS50110"/>
    </source>
</evidence>
<gene>
    <name evidence="8" type="ORF">KQI75_00185</name>
</gene>
<dbReference type="CDD" id="cd00383">
    <property type="entry name" value="trans_reg_C"/>
    <property type="match status" value="1"/>
</dbReference>
<feature type="DNA-binding region" description="OmpR/PhoB-type" evidence="5">
    <location>
        <begin position="135"/>
        <end position="234"/>
    </location>
</feature>
<dbReference type="Pfam" id="PF00486">
    <property type="entry name" value="Trans_reg_C"/>
    <property type="match status" value="1"/>
</dbReference>
<keyword evidence="4" id="KW-0597">Phosphoprotein</keyword>
<keyword evidence="3" id="KW-0804">Transcription</keyword>
<keyword evidence="9" id="KW-1185">Reference proteome</keyword>
<dbReference type="Proteomes" id="UP000783588">
    <property type="component" value="Unassembled WGS sequence"/>
</dbReference>
<evidence type="ECO:0000256" key="3">
    <source>
        <dbReference type="ARBA" id="ARBA00023163"/>
    </source>
</evidence>
<evidence type="ECO:0000256" key="5">
    <source>
        <dbReference type="PROSITE-ProRule" id="PRU01091"/>
    </source>
</evidence>
<evidence type="ECO:0000313" key="9">
    <source>
        <dbReference type="Proteomes" id="UP000783588"/>
    </source>
</evidence>
<protein>
    <submittedName>
        <fullName evidence="8">Response regulator transcription factor</fullName>
    </submittedName>
</protein>
<evidence type="ECO:0000259" key="7">
    <source>
        <dbReference type="PROSITE" id="PS51755"/>
    </source>
</evidence>
<feature type="modified residue" description="4-aspartylphosphate" evidence="4">
    <location>
        <position position="52"/>
    </location>
</feature>
<sequence>MMTRILLIEDDADIREGVRLLLSAEGYEIIEADCGTKGLEQLDESIDLVILDVMMPGISGIKTCEEIRKVSYVPVLFLTAKSSETDKVMGLMAGGDDYIIKPFSYAELLGRVKALLRRYHVYSGKKTVEETAAEQTIIQVGDIKINELMKGVWKNNRPIRVTEIEYKILLLLMKHPGKVFSAQQVYENVWKEPYLYASNSTIMVHIRNLRIKIENVPESPEHIKTVWGKGYRFE</sequence>
<evidence type="ECO:0000256" key="4">
    <source>
        <dbReference type="PROSITE-ProRule" id="PRU00169"/>
    </source>
</evidence>